<reference evidence="1" key="1">
    <citation type="submission" date="2025-08" db="UniProtKB">
        <authorList>
            <consortium name="Ensembl"/>
        </authorList>
    </citation>
    <scope>IDENTIFICATION</scope>
</reference>
<evidence type="ECO:0000313" key="2">
    <source>
        <dbReference type="Proteomes" id="UP000261380"/>
    </source>
</evidence>
<sequence>PCRYLRRALVSSLQCCLGYWTTFLISSVIKYSLFHLPGSPGIYLTTSHTGPAMEALWQQCCSDSALVRSTCCDAVVLLVDQGHADLQFIHNSVLNLLPSASLLLTMRTAVGMKVRKLMEALTSETLCPEVSTDVHLNQTSVKSNCPLRKQH</sequence>
<name>A0A3B5L9M7_9TELE</name>
<dbReference type="AlphaFoldDB" id="A0A3B5L9M7"/>
<evidence type="ECO:0000313" key="1">
    <source>
        <dbReference type="Ensembl" id="ENSXCOP00000006451.1"/>
    </source>
</evidence>
<dbReference type="Proteomes" id="UP000261380">
    <property type="component" value="Unplaced"/>
</dbReference>
<proteinExistence type="predicted"/>
<keyword evidence="2" id="KW-1185">Reference proteome</keyword>
<organism evidence="1 2">
    <name type="scientific">Xiphophorus couchianus</name>
    <name type="common">Monterrey platyfish</name>
    <dbReference type="NCBI Taxonomy" id="32473"/>
    <lineage>
        <taxon>Eukaryota</taxon>
        <taxon>Metazoa</taxon>
        <taxon>Chordata</taxon>
        <taxon>Craniata</taxon>
        <taxon>Vertebrata</taxon>
        <taxon>Euteleostomi</taxon>
        <taxon>Actinopterygii</taxon>
        <taxon>Neopterygii</taxon>
        <taxon>Teleostei</taxon>
        <taxon>Neoteleostei</taxon>
        <taxon>Acanthomorphata</taxon>
        <taxon>Ovalentaria</taxon>
        <taxon>Atherinomorphae</taxon>
        <taxon>Cyprinodontiformes</taxon>
        <taxon>Poeciliidae</taxon>
        <taxon>Poeciliinae</taxon>
        <taxon>Xiphophorus</taxon>
    </lineage>
</organism>
<protein>
    <submittedName>
        <fullName evidence="1">Uncharacterized protein</fullName>
    </submittedName>
</protein>
<dbReference type="Ensembl" id="ENSXCOT00000006531.1">
    <property type="protein sequence ID" value="ENSXCOP00000006451.1"/>
    <property type="gene ID" value="ENSXCOG00000004998.1"/>
</dbReference>
<accession>A0A3B5L9M7</accession>
<reference evidence="1" key="2">
    <citation type="submission" date="2025-09" db="UniProtKB">
        <authorList>
            <consortium name="Ensembl"/>
        </authorList>
    </citation>
    <scope>IDENTIFICATION</scope>
</reference>